<feature type="transmembrane region" description="Helical" evidence="1">
    <location>
        <begin position="423"/>
        <end position="441"/>
    </location>
</feature>
<accession>A0A7S1A723</accession>
<feature type="transmembrane region" description="Helical" evidence="1">
    <location>
        <begin position="453"/>
        <end position="477"/>
    </location>
</feature>
<feature type="transmembrane region" description="Helical" evidence="1">
    <location>
        <begin position="309"/>
        <end position="326"/>
    </location>
</feature>
<organism evidence="2">
    <name type="scientific">Noctiluca scintillans</name>
    <name type="common">Sea sparkle</name>
    <name type="synonym">Red tide dinoflagellate</name>
    <dbReference type="NCBI Taxonomy" id="2966"/>
    <lineage>
        <taxon>Eukaryota</taxon>
        <taxon>Sar</taxon>
        <taxon>Alveolata</taxon>
        <taxon>Dinophyceae</taxon>
        <taxon>Noctilucales</taxon>
        <taxon>Noctilucaceae</taxon>
        <taxon>Noctiluca</taxon>
    </lineage>
</organism>
<evidence type="ECO:0000313" key="2">
    <source>
        <dbReference type="EMBL" id="CAD8844517.1"/>
    </source>
</evidence>
<feature type="transmembrane region" description="Helical" evidence="1">
    <location>
        <begin position="280"/>
        <end position="297"/>
    </location>
</feature>
<feature type="transmembrane region" description="Helical" evidence="1">
    <location>
        <begin position="16"/>
        <end position="34"/>
    </location>
</feature>
<feature type="transmembrane region" description="Helical" evidence="1">
    <location>
        <begin position="588"/>
        <end position="609"/>
    </location>
</feature>
<name>A0A7S1A723_NOCSC</name>
<sequence length="734" mass="83090">MDPPRSTFVFEQFTNAFSPLLAILVPLVLASVALMKVDSSFLIQQDEVCMSFHSLFSILLVVWRWLLGLMAGVLIGVGLTRPGGHDLWLHNICCMTGSLIIVGFSAYEFSLYRVVSEEEEDHHTGNVFEDLMSTCFYVNLQELCVGFFLGLVVACWSQCSVSQGLSSASVKRHVLSVLGRYHLAVKWGLVKPGRTSLPLLHLSDGSGPESVKDFEFTESLECYSVDPRAVCRRFRNYLLLPFSTYHKDCQIEEMDKRIFDISRTSLVDAVDALLFPVSRLVVRVLPLLTYLAVMVGSLQPSVDVSQSELYFPLSFVFFTALLMSVIPDKKDDSLQFEDACVKRLQALTHPMQFSADLNDGRVKRRGKRFCKEYREALDRREEVLPAFVARQLVIGVTYPLELNWNVPQAFVSTLFIRCLSRSVAYLQIGSLLLLIIMVNELRGAAGWHLPSSWGGTLVYCVFAAAFLLPGFGARLVLDGMRAYRHELYRKTTATLALCNMMSERHAALWLLPQVRLESHSDVLAWTELNTLVDSSRRGHYMVSEFSLAIALAVSLFLTFSVLFIMVMSHVDSNEVQRHMSLFVELACLFPTFFSEISLVIYSALSLVSARKKRVKVLRNVILRQEVLLGHLVANRPEADMNNDNALLSLDHEKVADARDLTRRVLDQWTYMDVRPRVLGVPLDKELLQLLWGSLSVVLFYVLKQLYNVYCPTWIKTDLMKIVPASLVKLLEDFI</sequence>
<reference evidence="2" key="1">
    <citation type="submission" date="2021-01" db="EMBL/GenBank/DDBJ databases">
        <authorList>
            <person name="Corre E."/>
            <person name="Pelletier E."/>
            <person name="Niang G."/>
            <person name="Scheremetjew M."/>
            <person name="Finn R."/>
            <person name="Kale V."/>
            <person name="Holt S."/>
            <person name="Cochrane G."/>
            <person name="Meng A."/>
            <person name="Brown T."/>
            <person name="Cohen L."/>
        </authorList>
    </citation>
    <scope>NUCLEOTIDE SEQUENCE</scope>
</reference>
<protein>
    <submittedName>
        <fullName evidence="2">Uncharacterized protein</fullName>
    </submittedName>
</protein>
<feature type="transmembrane region" description="Helical" evidence="1">
    <location>
        <begin position="545"/>
        <end position="568"/>
    </location>
</feature>
<proteinExistence type="predicted"/>
<keyword evidence="1" id="KW-0812">Transmembrane</keyword>
<feature type="transmembrane region" description="Helical" evidence="1">
    <location>
        <begin position="87"/>
        <end position="107"/>
    </location>
</feature>
<dbReference type="EMBL" id="HBFQ01026751">
    <property type="protein sequence ID" value="CAD8844517.1"/>
    <property type="molecule type" value="Transcribed_RNA"/>
</dbReference>
<evidence type="ECO:0000256" key="1">
    <source>
        <dbReference type="SAM" id="Phobius"/>
    </source>
</evidence>
<gene>
    <name evidence="2" type="ORF">NSCI0253_LOCUS18867</name>
</gene>
<feature type="transmembrane region" description="Helical" evidence="1">
    <location>
        <begin position="55"/>
        <end position="75"/>
    </location>
</feature>
<keyword evidence="1" id="KW-0472">Membrane</keyword>
<keyword evidence="1" id="KW-1133">Transmembrane helix</keyword>
<dbReference type="AlphaFoldDB" id="A0A7S1A723"/>